<feature type="compositionally biased region" description="Basic and acidic residues" evidence="1">
    <location>
        <begin position="207"/>
        <end position="221"/>
    </location>
</feature>
<gene>
    <name evidence="2" type="ORF">Tci_511107</name>
</gene>
<name>A0A699IC25_TANCI</name>
<feature type="compositionally biased region" description="Acidic residues" evidence="1">
    <location>
        <begin position="222"/>
        <end position="233"/>
    </location>
</feature>
<evidence type="ECO:0000313" key="2">
    <source>
        <dbReference type="EMBL" id="GEZ39134.1"/>
    </source>
</evidence>
<proteinExistence type="predicted"/>
<dbReference type="EMBL" id="BKCJ010273281">
    <property type="protein sequence ID" value="GEZ39134.1"/>
    <property type="molecule type" value="Genomic_DNA"/>
</dbReference>
<comment type="caution">
    <text evidence="2">The sequence shown here is derived from an EMBL/GenBank/DDBJ whole genome shotgun (WGS) entry which is preliminary data.</text>
</comment>
<organism evidence="2">
    <name type="scientific">Tanacetum cinerariifolium</name>
    <name type="common">Dalmatian daisy</name>
    <name type="synonym">Chrysanthemum cinerariifolium</name>
    <dbReference type="NCBI Taxonomy" id="118510"/>
    <lineage>
        <taxon>Eukaryota</taxon>
        <taxon>Viridiplantae</taxon>
        <taxon>Streptophyta</taxon>
        <taxon>Embryophyta</taxon>
        <taxon>Tracheophyta</taxon>
        <taxon>Spermatophyta</taxon>
        <taxon>Magnoliopsida</taxon>
        <taxon>eudicotyledons</taxon>
        <taxon>Gunneridae</taxon>
        <taxon>Pentapetalae</taxon>
        <taxon>asterids</taxon>
        <taxon>campanulids</taxon>
        <taxon>Asterales</taxon>
        <taxon>Asteraceae</taxon>
        <taxon>Asteroideae</taxon>
        <taxon>Anthemideae</taxon>
        <taxon>Anthemidinae</taxon>
        <taxon>Tanacetum</taxon>
    </lineage>
</organism>
<dbReference type="AlphaFoldDB" id="A0A699IC25"/>
<sequence length="254" mass="28679">MQRTVNMASGYGLCKNRPRSTAMIAVPGVGDMARLFHHMGCRWLLGKVGHEMGYKLLRLRIDSRKVDIWLLELGLQWSWGMSSYARVMIELQDDVELKDNVMVAMLKINKEGFYTCNVRVEYEWKPLNLRVNTANSSSTKKIGVDSTNKVSDSSPFEVLYLVDNDVEMGTNVGTSNLDNNGANLSGSSSGMQAILMDEASNPLKKVKYPDDHNSEYERDSYDNGDYDEDPYDDDMCKGQDLSEEIQTICDKLDI</sequence>
<feature type="region of interest" description="Disordered" evidence="1">
    <location>
        <begin position="204"/>
        <end position="234"/>
    </location>
</feature>
<reference evidence="2" key="1">
    <citation type="journal article" date="2019" name="Sci. Rep.">
        <title>Draft genome of Tanacetum cinerariifolium, the natural source of mosquito coil.</title>
        <authorList>
            <person name="Yamashiro T."/>
            <person name="Shiraishi A."/>
            <person name="Satake H."/>
            <person name="Nakayama K."/>
        </authorList>
    </citation>
    <scope>NUCLEOTIDE SEQUENCE</scope>
</reference>
<accession>A0A699IC25</accession>
<protein>
    <submittedName>
        <fullName evidence="2">Uncharacterized protein</fullName>
    </submittedName>
</protein>
<evidence type="ECO:0000256" key="1">
    <source>
        <dbReference type="SAM" id="MobiDB-lite"/>
    </source>
</evidence>